<evidence type="ECO:0000256" key="1">
    <source>
        <dbReference type="SAM" id="MobiDB-lite"/>
    </source>
</evidence>
<sequence>MGSSGFLDTLGDAMSTTGGGSGRSSHRRHSSRSRPKKRHSPSPSRSRSRSSSRRRGSKSIAGSFFGDSYSKRNSSRSTFFGLGSNFSRSSLFGGSRPSYYKRSPRQGFVHRATKQLKRLIRDLAHYAKRHPWKVFFLVIVPLLGGLGALLARFGVRVPAAVEKMLGMASRAASGDAFGAVNDAVRMAGDLGGSYRGARVERGRPPAVQYVSSSRSTYNGPRDEGDWVDNIGRGVQGMAKYFS</sequence>
<accession>A0ABR0SDX6</accession>
<dbReference type="Proteomes" id="UP001338125">
    <property type="component" value="Unassembled WGS sequence"/>
</dbReference>
<feature type="transmembrane region" description="Helical" evidence="2">
    <location>
        <begin position="134"/>
        <end position="155"/>
    </location>
</feature>
<keyword evidence="2" id="KW-1133">Transmembrane helix</keyword>
<reference evidence="3 4" key="1">
    <citation type="submission" date="2024-01" db="EMBL/GenBank/DDBJ databases">
        <title>Complete genome of Cladobotryum mycophilum ATHUM6906.</title>
        <authorList>
            <person name="Christinaki A.C."/>
            <person name="Myridakis A.I."/>
            <person name="Kouvelis V.N."/>
        </authorList>
    </citation>
    <scope>NUCLEOTIDE SEQUENCE [LARGE SCALE GENOMIC DNA]</scope>
    <source>
        <strain evidence="3 4">ATHUM6906</strain>
    </source>
</reference>
<evidence type="ECO:0000313" key="3">
    <source>
        <dbReference type="EMBL" id="KAK5990387.1"/>
    </source>
</evidence>
<keyword evidence="2" id="KW-0472">Membrane</keyword>
<gene>
    <name evidence="3" type="ORF">PT974_08655</name>
</gene>
<comment type="caution">
    <text evidence="3">The sequence shown here is derived from an EMBL/GenBank/DDBJ whole genome shotgun (WGS) entry which is preliminary data.</text>
</comment>
<name>A0ABR0SDX6_9HYPO</name>
<organism evidence="3 4">
    <name type="scientific">Cladobotryum mycophilum</name>
    <dbReference type="NCBI Taxonomy" id="491253"/>
    <lineage>
        <taxon>Eukaryota</taxon>
        <taxon>Fungi</taxon>
        <taxon>Dikarya</taxon>
        <taxon>Ascomycota</taxon>
        <taxon>Pezizomycotina</taxon>
        <taxon>Sordariomycetes</taxon>
        <taxon>Hypocreomycetidae</taxon>
        <taxon>Hypocreales</taxon>
        <taxon>Hypocreaceae</taxon>
        <taxon>Cladobotryum</taxon>
    </lineage>
</organism>
<feature type="region of interest" description="Disordered" evidence="1">
    <location>
        <begin position="1"/>
        <end position="64"/>
    </location>
</feature>
<protein>
    <submittedName>
        <fullName evidence="3">Uncharacterized protein</fullName>
    </submittedName>
</protein>
<keyword evidence="4" id="KW-1185">Reference proteome</keyword>
<feature type="compositionally biased region" description="Basic residues" evidence="1">
    <location>
        <begin position="24"/>
        <end position="57"/>
    </location>
</feature>
<evidence type="ECO:0000313" key="4">
    <source>
        <dbReference type="Proteomes" id="UP001338125"/>
    </source>
</evidence>
<dbReference type="EMBL" id="JAVFKD010000014">
    <property type="protein sequence ID" value="KAK5990387.1"/>
    <property type="molecule type" value="Genomic_DNA"/>
</dbReference>
<keyword evidence="2" id="KW-0812">Transmembrane</keyword>
<evidence type="ECO:0000256" key="2">
    <source>
        <dbReference type="SAM" id="Phobius"/>
    </source>
</evidence>
<proteinExistence type="predicted"/>